<proteinExistence type="predicted"/>
<evidence type="ECO:0000313" key="3">
    <source>
        <dbReference type="Proteomes" id="UP000054776"/>
    </source>
</evidence>
<dbReference type="Proteomes" id="UP000054776">
    <property type="component" value="Unassembled WGS sequence"/>
</dbReference>
<dbReference type="AlphaFoldDB" id="A0A0V1C0T9"/>
<keyword evidence="3" id="KW-1185">Reference proteome</keyword>
<comment type="caution">
    <text evidence="2">The sequence shown here is derived from an EMBL/GenBank/DDBJ whole genome shotgun (WGS) entry which is preliminary data.</text>
</comment>
<dbReference type="EMBL" id="JYDH01000003">
    <property type="protein sequence ID" value="KRY42816.1"/>
    <property type="molecule type" value="Genomic_DNA"/>
</dbReference>
<dbReference type="InParanoid" id="A0A0V1C0T9"/>
<keyword evidence="1" id="KW-1133">Transmembrane helix</keyword>
<reference evidence="2 3" key="1">
    <citation type="submission" date="2015-01" db="EMBL/GenBank/DDBJ databases">
        <title>Evolution of Trichinella species and genotypes.</title>
        <authorList>
            <person name="Korhonen P.K."/>
            <person name="Edoardo P."/>
            <person name="Giuseppe L.R."/>
            <person name="Gasser R.B."/>
        </authorList>
    </citation>
    <scope>NUCLEOTIDE SEQUENCE [LARGE SCALE GENOMIC DNA]</scope>
    <source>
        <strain evidence="2">ISS3</strain>
    </source>
</reference>
<feature type="transmembrane region" description="Helical" evidence="1">
    <location>
        <begin position="173"/>
        <end position="192"/>
    </location>
</feature>
<sequence>MVFARDASKRSKSEWVPLYNAFHYWSLTALFYWAVKSLSYWFSLSNCSLIQIVSSNLATAFDRNHIEFTDLLQIKTDFRKGAGNRMSVFACIMTRAVKLELTSDFVDRCATLSLALLTITVTEKYGLLPAPARGFVASLFTLWPVLSNLFLRSGFAQKLWKSEHMISIKKCKVQFWGVMCNCAIHCVLMSAVSRHSSFVWFYVLDLYF</sequence>
<name>A0A0V1C0T9_TRISP</name>
<keyword evidence="1" id="KW-0812">Transmembrane</keyword>
<evidence type="ECO:0000256" key="1">
    <source>
        <dbReference type="SAM" id="Phobius"/>
    </source>
</evidence>
<accession>A0A0V1C0T9</accession>
<gene>
    <name evidence="2" type="ORF">T01_1763</name>
</gene>
<evidence type="ECO:0000313" key="2">
    <source>
        <dbReference type="EMBL" id="KRY42816.1"/>
    </source>
</evidence>
<feature type="transmembrane region" description="Helical" evidence="1">
    <location>
        <begin position="134"/>
        <end position="152"/>
    </location>
</feature>
<organism evidence="2 3">
    <name type="scientific">Trichinella spiralis</name>
    <name type="common">Trichina worm</name>
    <dbReference type="NCBI Taxonomy" id="6334"/>
    <lineage>
        <taxon>Eukaryota</taxon>
        <taxon>Metazoa</taxon>
        <taxon>Ecdysozoa</taxon>
        <taxon>Nematoda</taxon>
        <taxon>Enoplea</taxon>
        <taxon>Dorylaimia</taxon>
        <taxon>Trichinellida</taxon>
        <taxon>Trichinellidae</taxon>
        <taxon>Trichinella</taxon>
    </lineage>
</organism>
<protein>
    <submittedName>
        <fullName evidence="2">Uncharacterized protein</fullName>
    </submittedName>
</protein>
<feature type="transmembrane region" description="Helical" evidence="1">
    <location>
        <begin position="15"/>
        <end position="35"/>
    </location>
</feature>
<keyword evidence="1" id="KW-0472">Membrane</keyword>